<dbReference type="AlphaFoldDB" id="A0A428MPE8"/>
<dbReference type="InterPro" id="IPR013830">
    <property type="entry name" value="SGNH_hydro"/>
</dbReference>
<dbReference type="OrthoDB" id="191551at2"/>
<feature type="signal peptide" evidence="3">
    <location>
        <begin position="1"/>
        <end position="22"/>
    </location>
</feature>
<feature type="chain" id="PRO_5019293022" evidence="3">
    <location>
        <begin position="23"/>
        <end position="296"/>
    </location>
</feature>
<evidence type="ECO:0000259" key="4">
    <source>
        <dbReference type="Pfam" id="PF13472"/>
    </source>
</evidence>
<evidence type="ECO:0000313" key="6">
    <source>
        <dbReference type="Proteomes" id="UP000269669"/>
    </source>
</evidence>
<evidence type="ECO:0000256" key="1">
    <source>
        <dbReference type="ARBA" id="ARBA00008668"/>
    </source>
</evidence>
<reference evidence="5 6" key="1">
    <citation type="submission" date="2018-12" db="EMBL/GenBank/DDBJ databases">
        <title>Sequencing of bacterial isolates from soil warming experiment in Harvard Forest, Massachusetts, USA.</title>
        <authorList>
            <person name="Deangelis K."/>
        </authorList>
    </citation>
    <scope>NUCLEOTIDE SEQUENCE [LARGE SCALE GENOMIC DNA]</scope>
    <source>
        <strain evidence="5 6">EB153</strain>
    </source>
</reference>
<dbReference type="InterPro" id="IPR036514">
    <property type="entry name" value="SGNH_hydro_sf"/>
</dbReference>
<dbReference type="InterPro" id="IPR037459">
    <property type="entry name" value="RhgT-like"/>
</dbReference>
<feature type="domain" description="SGNH hydrolase-type esterase" evidence="4">
    <location>
        <begin position="57"/>
        <end position="261"/>
    </location>
</feature>
<name>A0A428MPE8_9BACT</name>
<accession>A0A428MPE8</accession>
<dbReference type="GO" id="GO:0016788">
    <property type="term" value="F:hydrolase activity, acting on ester bonds"/>
    <property type="evidence" value="ECO:0007669"/>
    <property type="project" value="UniProtKB-ARBA"/>
</dbReference>
<dbReference type="SUPFAM" id="SSF52266">
    <property type="entry name" value="SGNH hydrolase"/>
    <property type="match status" value="1"/>
</dbReference>
<dbReference type="RefSeq" id="WP_125487051.1">
    <property type="nucleotide sequence ID" value="NZ_RSDW01000001.1"/>
</dbReference>
<dbReference type="EMBL" id="RSDW01000001">
    <property type="protein sequence ID" value="RSL18735.1"/>
    <property type="molecule type" value="Genomic_DNA"/>
</dbReference>
<dbReference type="CDD" id="cd01821">
    <property type="entry name" value="Rhamnogalacturan_acetylesterase_like"/>
    <property type="match status" value="1"/>
</dbReference>
<comment type="similarity">
    <text evidence="1">Belongs to the 'GDSL' lipolytic enzyme family.</text>
</comment>
<comment type="caution">
    <text evidence="5">The sequence shown here is derived from an EMBL/GenBank/DDBJ whole genome shotgun (WGS) entry which is preliminary data.</text>
</comment>
<dbReference type="Pfam" id="PF13472">
    <property type="entry name" value="Lipase_GDSL_2"/>
    <property type="match status" value="1"/>
</dbReference>
<organism evidence="5 6">
    <name type="scientific">Edaphobacter aggregans</name>
    <dbReference type="NCBI Taxonomy" id="570835"/>
    <lineage>
        <taxon>Bacteria</taxon>
        <taxon>Pseudomonadati</taxon>
        <taxon>Acidobacteriota</taxon>
        <taxon>Terriglobia</taxon>
        <taxon>Terriglobales</taxon>
        <taxon>Acidobacteriaceae</taxon>
        <taxon>Edaphobacter</taxon>
    </lineage>
</organism>
<dbReference type="Gene3D" id="3.40.50.1110">
    <property type="entry name" value="SGNH hydrolase"/>
    <property type="match status" value="1"/>
</dbReference>
<dbReference type="PANTHER" id="PTHR43695:SF1">
    <property type="entry name" value="RHAMNOGALACTURONAN ACETYLESTERASE"/>
    <property type="match status" value="1"/>
</dbReference>
<evidence type="ECO:0000256" key="3">
    <source>
        <dbReference type="SAM" id="SignalP"/>
    </source>
</evidence>
<sequence>MRKCLQHLVSSLVFVLAGTSFLGQQPAPYVSPTDPDLHEKLGLPKPADPNLPTLFLVGDSTVRNGHGDGANGQWGWGEPLVEFFDVARINVVNRAIGGRSSRTYITEGHWDDTLALMKPGDVVLFQFGHNDSGPLDDTARARGTLPGVGDETREIENPILRRHETVHTYGWYMRKYVGDTIAKGATPIVFSPIPRKIWKDGKVVRNAQDYGGWARQVAVQQHVFFVDLNEIIARRYDALGEAKVEALFADPHTHTSRAGAELNAECVVAGLKALPKNPVAADFSVRAKAVSADAGN</sequence>
<gene>
    <name evidence="5" type="ORF">EDE15_4337</name>
</gene>
<dbReference type="PANTHER" id="PTHR43695">
    <property type="entry name" value="PUTATIVE (AFU_ORTHOLOGUE AFUA_2G17250)-RELATED"/>
    <property type="match status" value="1"/>
</dbReference>
<keyword evidence="2" id="KW-0378">Hydrolase</keyword>
<evidence type="ECO:0000256" key="2">
    <source>
        <dbReference type="ARBA" id="ARBA00022801"/>
    </source>
</evidence>
<keyword evidence="3" id="KW-0732">Signal</keyword>
<protein>
    <submittedName>
        <fullName evidence="5">Lysophospholipase L1-like esterase</fullName>
    </submittedName>
</protein>
<keyword evidence="6" id="KW-1185">Reference proteome</keyword>
<dbReference type="Proteomes" id="UP000269669">
    <property type="component" value="Unassembled WGS sequence"/>
</dbReference>
<evidence type="ECO:0000313" key="5">
    <source>
        <dbReference type="EMBL" id="RSL18735.1"/>
    </source>
</evidence>
<proteinExistence type="inferred from homology"/>